<dbReference type="GO" id="GO:0016887">
    <property type="term" value="F:ATP hydrolysis activity"/>
    <property type="evidence" value="ECO:0007669"/>
    <property type="project" value="InterPro"/>
</dbReference>
<evidence type="ECO:0000259" key="10">
    <source>
        <dbReference type="PROSITE" id="PS50893"/>
    </source>
</evidence>
<dbReference type="AlphaFoldDB" id="A0A401VZB6"/>
<name>A0A401VZB6_STREY</name>
<dbReference type="GO" id="GO:0005886">
    <property type="term" value="C:plasma membrane"/>
    <property type="evidence" value="ECO:0007669"/>
    <property type="project" value="UniProtKB-SubCell"/>
</dbReference>
<dbReference type="InterPro" id="IPR027417">
    <property type="entry name" value="P-loop_NTPase"/>
</dbReference>
<dbReference type="InterPro" id="IPR003593">
    <property type="entry name" value="AAA+_ATPase"/>
</dbReference>
<evidence type="ECO:0000256" key="1">
    <source>
        <dbReference type="ARBA" id="ARBA00004202"/>
    </source>
</evidence>
<reference evidence="11 12" key="1">
    <citation type="submission" date="2018-11" db="EMBL/GenBank/DDBJ databases">
        <title>Whole genome sequence of Streptomyces paromomycinus NBRC 15454(T).</title>
        <authorList>
            <person name="Komaki H."/>
            <person name="Tamura T."/>
        </authorList>
    </citation>
    <scope>NUCLEOTIDE SEQUENCE [LARGE SCALE GENOMIC DNA]</scope>
    <source>
        <strain evidence="11 12">NBRC 15454</strain>
    </source>
</reference>
<evidence type="ECO:0000256" key="9">
    <source>
        <dbReference type="ARBA" id="ARBA00023136"/>
    </source>
</evidence>
<proteinExistence type="predicted"/>
<dbReference type="InterPro" id="IPR003439">
    <property type="entry name" value="ABC_transporter-like_ATP-bd"/>
</dbReference>
<accession>A0A401VZB6</accession>
<evidence type="ECO:0000313" key="11">
    <source>
        <dbReference type="EMBL" id="GCD42424.1"/>
    </source>
</evidence>
<dbReference type="PANTHER" id="PTHR42771:SF2">
    <property type="entry name" value="IRON(3+)-HYDROXAMATE IMPORT ATP-BINDING PROTEIN FHUC"/>
    <property type="match status" value="1"/>
</dbReference>
<keyword evidence="5" id="KW-0547">Nucleotide-binding</keyword>
<evidence type="ECO:0000256" key="6">
    <source>
        <dbReference type="ARBA" id="ARBA00022840"/>
    </source>
</evidence>
<protein>
    <submittedName>
        <fullName evidence="11">Iron-dicitrate ABC transporter ATP-binding protein</fullName>
    </submittedName>
</protein>
<evidence type="ECO:0000256" key="2">
    <source>
        <dbReference type="ARBA" id="ARBA00022448"/>
    </source>
</evidence>
<dbReference type="Gene3D" id="3.40.50.300">
    <property type="entry name" value="P-loop containing nucleotide triphosphate hydrolases"/>
    <property type="match status" value="1"/>
</dbReference>
<dbReference type="SMART" id="SM00382">
    <property type="entry name" value="AAA"/>
    <property type="match status" value="1"/>
</dbReference>
<evidence type="ECO:0000256" key="8">
    <source>
        <dbReference type="ARBA" id="ARBA00023065"/>
    </source>
</evidence>
<organism evidence="11 12">
    <name type="scientific">Streptomyces paromomycinus</name>
    <name type="common">Streptomyces rimosus subsp. paromomycinus</name>
    <dbReference type="NCBI Taxonomy" id="92743"/>
    <lineage>
        <taxon>Bacteria</taxon>
        <taxon>Bacillati</taxon>
        <taxon>Actinomycetota</taxon>
        <taxon>Actinomycetes</taxon>
        <taxon>Kitasatosporales</taxon>
        <taxon>Streptomycetaceae</taxon>
        <taxon>Streptomyces</taxon>
    </lineage>
</organism>
<sequence length="265" mass="28213">MELRVEQLTAGYAGHPVVDRVDLTVESGQVVAVVGPNGCGKSTLLRCMARLHEPASGQVFAGDADVWRLKQREAAHRIALLPQSPQAPEAVTVAGLVRYGRHPHQGLFRQWSREDERAVTRALEATGTTGLADRRLDQLSGGQRQRCWLAMALAQETPVVLLDEPTSALDIGHAVEVLDLVREVAAAGRTIVMVVHDLAAAARYADTVVAMRAGRVVAAGPPREIIDAPLVKELYGVDAEILAAPSDGAPVVVPTARAAAESVRT</sequence>
<keyword evidence="2" id="KW-0813">Transport</keyword>
<feature type="domain" description="ABC transporter" evidence="10">
    <location>
        <begin position="3"/>
        <end position="238"/>
    </location>
</feature>
<comment type="subcellular location">
    <subcellularLocation>
        <location evidence="1">Cell membrane</location>
        <topology evidence="1">Peripheral membrane protein</topology>
    </subcellularLocation>
</comment>
<comment type="caution">
    <text evidence="11">The sequence shown here is derived from an EMBL/GenBank/DDBJ whole genome shotgun (WGS) entry which is preliminary data.</text>
</comment>
<evidence type="ECO:0000256" key="4">
    <source>
        <dbReference type="ARBA" id="ARBA00022496"/>
    </source>
</evidence>
<dbReference type="RefSeq" id="WP_125053805.1">
    <property type="nucleotide sequence ID" value="NZ_BHZD01000001.1"/>
</dbReference>
<keyword evidence="8" id="KW-0406">Ion transport</keyword>
<dbReference type="CDD" id="cd03214">
    <property type="entry name" value="ABC_Iron-Siderophores_B12_Hemin"/>
    <property type="match status" value="1"/>
</dbReference>
<evidence type="ECO:0000313" key="12">
    <source>
        <dbReference type="Proteomes" id="UP000286746"/>
    </source>
</evidence>
<dbReference type="Proteomes" id="UP000286746">
    <property type="component" value="Unassembled WGS sequence"/>
</dbReference>
<evidence type="ECO:0000256" key="5">
    <source>
        <dbReference type="ARBA" id="ARBA00022741"/>
    </source>
</evidence>
<evidence type="ECO:0000256" key="3">
    <source>
        <dbReference type="ARBA" id="ARBA00022475"/>
    </source>
</evidence>
<keyword evidence="6 11" id="KW-0067">ATP-binding</keyword>
<dbReference type="Pfam" id="PF00005">
    <property type="entry name" value="ABC_tran"/>
    <property type="match status" value="1"/>
</dbReference>
<keyword evidence="12" id="KW-1185">Reference proteome</keyword>
<dbReference type="EMBL" id="BHZD01000001">
    <property type="protein sequence ID" value="GCD42424.1"/>
    <property type="molecule type" value="Genomic_DNA"/>
</dbReference>
<dbReference type="GO" id="GO:0005524">
    <property type="term" value="F:ATP binding"/>
    <property type="evidence" value="ECO:0007669"/>
    <property type="project" value="UniProtKB-KW"/>
</dbReference>
<keyword evidence="3" id="KW-1003">Cell membrane</keyword>
<dbReference type="GO" id="GO:0006826">
    <property type="term" value="P:iron ion transport"/>
    <property type="evidence" value="ECO:0007669"/>
    <property type="project" value="UniProtKB-KW"/>
</dbReference>
<dbReference type="PANTHER" id="PTHR42771">
    <property type="entry name" value="IRON(3+)-HYDROXAMATE IMPORT ATP-BINDING PROTEIN FHUC"/>
    <property type="match status" value="1"/>
</dbReference>
<keyword evidence="9" id="KW-0472">Membrane</keyword>
<evidence type="ECO:0000256" key="7">
    <source>
        <dbReference type="ARBA" id="ARBA00023004"/>
    </source>
</evidence>
<dbReference type="FunFam" id="3.40.50.300:FF:000134">
    <property type="entry name" value="Iron-enterobactin ABC transporter ATP-binding protein"/>
    <property type="match status" value="1"/>
</dbReference>
<dbReference type="InterPro" id="IPR051535">
    <property type="entry name" value="Siderophore_ABC-ATPase"/>
</dbReference>
<keyword evidence="7" id="KW-0408">Iron</keyword>
<dbReference type="PROSITE" id="PS50893">
    <property type="entry name" value="ABC_TRANSPORTER_2"/>
    <property type="match status" value="1"/>
</dbReference>
<keyword evidence="4" id="KW-0410">Iron transport</keyword>
<gene>
    <name evidence="11" type="ORF">GKJPGBOP_02087</name>
</gene>
<dbReference type="SUPFAM" id="SSF52540">
    <property type="entry name" value="P-loop containing nucleoside triphosphate hydrolases"/>
    <property type="match status" value="1"/>
</dbReference>